<sequence length="384" mass="39827">MAELDTEVDGDPDSLTESARWMRERCVGLEDIASAFVSARGDSESGWTGEAGDRARQLMTEGDKLASSQTLLIASLLTQLETHQDDLNTVHKWMQDARDIAREGGLTVRGFKIQDPGPAPRDPGTLPENASPAEAAQHGALAHANAEYTKKVQAYSEASEIVQKARDKETSSQAQVVQFLSGTFDPAKFAVTLGDISAGAGAAIAARTSAWRTAAANVKSPALASHMASESIMSPAGKLKAATIAAERTMEKQFAVNMATATKASQFVDKYVPPRITKALDAKIVPEGTKPPSNMFLRGATKVGGKLPIAGAVFTAAGVGVDVMQGKGATQSVVSNTSGFVGGAVIGACIGGPVGAVVGGVAGVGIGFRSTPFGQLRVTENEDR</sequence>
<evidence type="ECO:0000256" key="1">
    <source>
        <dbReference type="SAM" id="MobiDB-lite"/>
    </source>
</evidence>
<dbReference type="EMBL" id="JADEYC010000045">
    <property type="protein sequence ID" value="MBE9376555.1"/>
    <property type="molecule type" value="Genomic_DNA"/>
</dbReference>
<gene>
    <name evidence="2" type="ORF">IQ251_19060</name>
</gene>
<reference evidence="2" key="1">
    <citation type="submission" date="2020-10" db="EMBL/GenBank/DDBJ databases">
        <title>Diversity and distribution of actinomycetes associated with coral in the coast of Hainan.</title>
        <authorList>
            <person name="Li F."/>
        </authorList>
    </citation>
    <scope>NUCLEOTIDE SEQUENCE</scope>
    <source>
        <strain evidence="2">HNM0983</strain>
    </source>
</reference>
<proteinExistence type="predicted"/>
<evidence type="ECO:0000313" key="2">
    <source>
        <dbReference type="EMBL" id="MBE9376555.1"/>
    </source>
</evidence>
<feature type="compositionally biased region" description="Low complexity" evidence="1">
    <location>
        <begin position="133"/>
        <end position="142"/>
    </location>
</feature>
<evidence type="ECO:0000313" key="3">
    <source>
        <dbReference type="Proteomes" id="UP000598360"/>
    </source>
</evidence>
<name>A0A929BDW2_9PSEU</name>
<dbReference type="RefSeq" id="WP_193930378.1">
    <property type="nucleotide sequence ID" value="NZ_JADEYC010000045.1"/>
</dbReference>
<organism evidence="2 3">
    <name type="scientific">Saccharopolyspora montiporae</name>
    <dbReference type="NCBI Taxonomy" id="2781240"/>
    <lineage>
        <taxon>Bacteria</taxon>
        <taxon>Bacillati</taxon>
        <taxon>Actinomycetota</taxon>
        <taxon>Actinomycetes</taxon>
        <taxon>Pseudonocardiales</taxon>
        <taxon>Pseudonocardiaceae</taxon>
        <taxon>Saccharopolyspora</taxon>
    </lineage>
</organism>
<dbReference type="AlphaFoldDB" id="A0A929BDW2"/>
<keyword evidence="3" id="KW-1185">Reference proteome</keyword>
<dbReference type="Proteomes" id="UP000598360">
    <property type="component" value="Unassembled WGS sequence"/>
</dbReference>
<comment type="caution">
    <text evidence="2">The sequence shown here is derived from an EMBL/GenBank/DDBJ whole genome shotgun (WGS) entry which is preliminary data.</text>
</comment>
<feature type="region of interest" description="Disordered" evidence="1">
    <location>
        <begin position="110"/>
        <end position="142"/>
    </location>
</feature>
<protein>
    <submittedName>
        <fullName evidence="2">Uncharacterized protein</fullName>
    </submittedName>
</protein>
<accession>A0A929BDW2</accession>